<dbReference type="PANTHER" id="PTHR47829:SF3">
    <property type="entry name" value="AMINOGLYCOSIDE PHOSPHOTRANSFERASE DOMAIN-CONTAINING PROTEIN"/>
    <property type="match status" value="1"/>
</dbReference>
<dbReference type="Pfam" id="PF01636">
    <property type="entry name" value="APH"/>
    <property type="match status" value="1"/>
</dbReference>
<accession>A0A381UT75</accession>
<dbReference type="CDD" id="cd05154">
    <property type="entry name" value="ACAD10_11_N-like"/>
    <property type="match status" value="1"/>
</dbReference>
<dbReference type="EMBL" id="UINC01007085">
    <property type="protein sequence ID" value="SVA31329.1"/>
    <property type="molecule type" value="Genomic_DNA"/>
</dbReference>
<sequence length="344" mass="38827">MESLDSELDLIRVEKAFCKRMPDFCGPLTAEKTPHGQSNPTYIISSQSGKYVLRRKPDGVLLPSAHAVEREYRVMTALAESDLPVPRTHFLCEDPDEIGAVFFVMDYVSGNVFIDPGLPGLSISERESVYDQMNLGLAKLHKLNPEMLGLSDFGRPGNYFERQYSRWSRQYEASATEHFAEMEDLQQWLKNNIPEEDGAPCLVHGDWRIDNLIYKTGSFHLAAVIDWEISTLGNPQADLGTQLMQWEMPAGDETRGLSGLDRKSLGIPNNTDYVENYARRVGMTEIPDLTFAVAFSFFRMAAIMQGIKKRVLDGNASNPEWGIKGMNSIQLFVRKALEYIKSKD</sequence>
<dbReference type="InterPro" id="IPR041726">
    <property type="entry name" value="ACAD10_11_N"/>
</dbReference>
<evidence type="ECO:0000313" key="2">
    <source>
        <dbReference type="EMBL" id="SVA31329.1"/>
    </source>
</evidence>
<gene>
    <name evidence="2" type="ORF">METZ01_LOCUS84183</name>
</gene>
<organism evidence="2">
    <name type="scientific">marine metagenome</name>
    <dbReference type="NCBI Taxonomy" id="408172"/>
    <lineage>
        <taxon>unclassified sequences</taxon>
        <taxon>metagenomes</taxon>
        <taxon>ecological metagenomes</taxon>
    </lineage>
</organism>
<protein>
    <recommendedName>
        <fullName evidence="1">Aminoglycoside phosphotransferase domain-containing protein</fullName>
    </recommendedName>
</protein>
<dbReference type="InterPro" id="IPR052898">
    <property type="entry name" value="ACAD10-like"/>
</dbReference>
<dbReference type="PANTHER" id="PTHR47829">
    <property type="entry name" value="HYDROLASE, PUTATIVE (AFU_ORTHOLOGUE AFUA_1G12880)-RELATED"/>
    <property type="match status" value="1"/>
</dbReference>
<dbReference type="Gene3D" id="3.90.1200.10">
    <property type="match status" value="1"/>
</dbReference>
<dbReference type="AlphaFoldDB" id="A0A381UT75"/>
<proteinExistence type="predicted"/>
<feature type="domain" description="Aminoglycoside phosphotransferase" evidence="1">
    <location>
        <begin position="33"/>
        <end position="255"/>
    </location>
</feature>
<dbReference type="Gene3D" id="3.30.200.20">
    <property type="entry name" value="Phosphorylase Kinase, domain 1"/>
    <property type="match status" value="1"/>
</dbReference>
<dbReference type="InterPro" id="IPR011009">
    <property type="entry name" value="Kinase-like_dom_sf"/>
</dbReference>
<name>A0A381UT75_9ZZZZ</name>
<reference evidence="2" key="1">
    <citation type="submission" date="2018-05" db="EMBL/GenBank/DDBJ databases">
        <authorList>
            <person name="Lanie J.A."/>
            <person name="Ng W.-L."/>
            <person name="Kazmierczak K.M."/>
            <person name="Andrzejewski T.M."/>
            <person name="Davidsen T.M."/>
            <person name="Wayne K.J."/>
            <person name="Tettelin H."/>
            <person name="Glass J.I."/>
            <person name="Rusch D."/>
            <person name="Podicherti R."/>
            <person name="Tsui H.-C.T."/>
            <person name="Winkler M.E."/>
        </authorList>
    </citation>
    <scope>NUCLEOTIDE SEQUENCE</scope>
</reference>
<dbReference type="InterPro" id="IPR002575">
    <property type="entry name" value="Aminoglycoside_PTrfase"/>
</dbReference>
<dbReference type="SUPFAM" id="SSF56112">
    <property type="entry name" value="Protein kinase-like (PK-like)"/>
    <property type="match status" value="1"/>
</dbReference>
<evidence type="ECO:0000259" key="1">
    <source>
        <dbReference type="Pfam" id="PF01636"/>
    </source>
</evidence>